<sequence>MNKECKRAQQFVGVTIHADQGGTNDLYPGHPLLYVERDTIELLRSVGLEPFLIPIYKDGSLPPLDHIRALIITGGGYLSISEKNSSLSNLRSSGTERYQAEKRLIEYGLLNNLPMIGFCRGAQMINEVSGGTLISLPDDGFEHHQERHNIPSDETVHDIKIETKSKLFDMIKEKEVPVNSFHRQHIDRLGKNLKVSARSKPDQVIEAFESTAHDFVFGFQFHPEKLTEKHMYWRSFFEEFAREIDR</sequence>
<dbReference type="InterPro" id="IPR011697">
    <property type="entry name" value="Peptidase_C26"/>
</dbReference>
<dbReference type="PANTHER" id="PTHR43235">
    <property type="entry name" value="GLUTAMINE AMIDOTRANSFERASE PB2B2.05-RELATED"/>
    <property type="match status" value="1"/>
</dbReference>
<accession>A0AB39BP52</accession>
<dbReference type="InterPro" id="IPR044668">
    <property type="entry name" value="PuuD-like"/>
</dbReference>
<dbReference type="RefSeq" id="WP_368503268.1">
    <property type="nucleotide sequence ID" value="NZ_CP162551.1"/>
</dbReference>
<organism evidence="1">
    <name type="scientific">Alkalihalophilus sp. As8PL</name>
    <dbReference type="NCBI Taxonomy" id="3237103"/>
    <lineage>
        <taxon>Bacteria</taxon>
        <taxon>Bacillati</taxon>
        <taxon>Bacillota</taxon>
        <taxon>Bacilli</taxon>
        <taxon>Bacillales</taxon>
        <taxon>Bacillaceae</taxon>
        <taxon>Alkalihalophilus</taxon>
    </lineage>
</organism>
<dbReference type="Gene3D" id="3.40.50.880">
    <property type="match status" value="1"/>
</dbReference>
<reference evidence="1" key="1">
    <citation type="submission" date="2024-07" db="EMBL/GenBank/DDBJ databases">
        <title>Identification and characteristics of an arsenic-resistant bacterial isolate, which belongs to a novel species.</title>
        <authorList>
            <person name="Juszczyk A."/>
            <person name="Kowalczyk A."/>
            <person name="Was K."/>
            <person name="Kosowicz W."/>
            <person name="Budzyn A."/>
            <person name="Latowski D."/>
        </authorList>
    </citation>
    <scope>NUCLEOTIDE SEQUENCE</scope>
    <source>
        <strain evidence="1">As8PL</strain>
    </source>
</reference>
<dbReference type="GO" id="GO:0005829">
    <property type="term" value="C:cytosol"/>
    <property type="evidence" value="ECO:0007669"/>
    <property type="project" value="TreeGrafter"/>
</dbReference>
<dbReference type="Pfam" id="PF07722">
    <property type="entry name" value="Peptidase_C26"/>
    <property type="match status" value="1"/>
</dbReference>
<name>A0AB39BP52_9BACI</name>
<dbReference type="InterPro" id="IPR029062">
    <property type="entry name" value="Class_I_gatase-like"/>
</dbReference>
<dbReference type="SUPFAM" id="SSF52317">
    <property type="entry name" value="Class I glutamine amidotransferase-like"/>
    <property type="match status" value="1"/>
</dbReference>
<protein>
    <submittedName>
        <fullName evidence="1">Gamma-glutamyl-gamma-aminobutyrate hydrolase family protein</fullName>
    </submittedName>
</protein>
<dbReference type="EMBL" id="CP162551">
    <property type="protein sequence ID" value="XDI35725.1"/>
    <property type="molecule type" value="Genomic_DNA"/>
</dbReference>
<evidence type="ECO:0000313" key="1">
    <source>
        <dbReference type="EMBL" id="XDI35725.1"/>
    </source>
</evidence>
<proteinExistence type="predicted"/>
<gene>
    <name evidence="1" type="ORF">AB3N04_13530</name>
</gene>
<dbReference type="PANTHER" id="PTHR43235:SF1">
    <property type="entry name" value="GLUTAMINE AMIDOTRANSFERASE PB2B2.05-RELATED"/>
    <property type="match status" value="1"/>
</dbReference>
<dbReference type="AlphaFoldDB" id="A0AB39BP52"/>
<dbReference type="PROSITE" id="PS51273">
    <property type="entry name" value="GATASE_TYPE_1"/>
    <property type="match status" value="1"/>
</dbReference>
<dbReference type="GO" id="GO:0016811">
    <property type="term" value="F:hydrolase activity, acting on carbon-nitrogen (but not peptide) bonds, in linear amides"/>
    <property type="evidence" value="ECO:0007669"/>
    <property type="project" value="InterPro"/>
</dbReference>
<keyword evidence="1" id="KW-0378">Hydrolase</keyword>